<dbReference type="Pfam" id="PF18998">
    <property type="entry name" value="Flg_new_2"/>
    <property type="match status" value="1"/>
</dbReference>
<feature type="domain" description="Bacterial repeat" evidence="2">
    <location>
        <begin position="215"/>
        <end position="269"/>
    </location>
</feature>
<accession>A0A174HQG9</accession>
<sequence>MKNYIIRVIAGICALMFMLINFACDDIFADVWSEPVKFYNTYGNSAVFKPTSKSDGEIYFCSAGNISTSGTKYRTIGYKLSVKNTSGNVIQTVYYQMPGKYMKLKYQTKSNGKEYLMYSISLNVMRKRLSTQTLNALSSGSCTIILDACMVLRVNGKNKGGMNDNGPSWGKVYTTYAGISKAANWTDSALSALYSYYGKTVRGLFHTIDVRKSTGISSVSGGGTYCYGTYVTISASSSAGYDFTNWNNDSSMSSSSYGFYVNSGGTYTAYAKAGTIAVTFWRNTSASDSEKTSKSYTYGDINQAFPAVGWQMAGYHMNGWGNNSYDTIAGYPLLCGVENSWIESNRPSKNIYAVWQENEYTIEYDTGVSATVKYSDTVTLPSQHMCIGWLLGEEYPDIKYAPGESIQVADLCRILGIEYTDKAVIRMYALWEHEPTIEADDMFFSIKQARNGGITEQLIGSLVSATDVEDGDIAFGDNEINYLKVKNFDDRKIESARDKDIIEIVLEAKDSYGNITQKTISITFTDTQVKERTKAFGKIRFISEKYYGKNKAGGLMENSRWLNDPEFNSLLRQALAI</sequence>
<evidence type="ECO:0000256" key="1">
    <source>
        <dbReference type="SAM" id="SignalP"/>
    </source>
</evidence>
<dbReference type="InterPro" id="IPR044060">
    <property type="entry name" value="Bacterial_rp_domain"/>
</dbReference>
<keyword evidence="1" id="KW-0732">Signal</keyword>
<organism evidence="3 4">
    <name type="scientific">Agathobacter rectalis</name>
    <dbReference type="NCBI Taxonomy" id="39491"/>
    <lineage>
        <taxon>Bacteria</taxon>
        <taxon>Bacillati</taxon>
        <taxon>Bacillota</taxon>
        <taxon>Clostridia</taxon>
        <taxon>Lachnospirales</taxon>
        <taxon>Lachnospiraceae</taxon>
        <taxon>Agathobacter</taxon>
    </lineage>
</organism>
<protein>
    <recommendedName>
        <fullName evidence="2">Bacterial repeat domain-containing protein</fullName>
    </recommendedName>
</protein>
<reference evidence="3 4" key="1">
    <citation type="submission" date="2015-09" db="EMBL/GenBank/DDBJ databases">
        <authorList>
            <consortium name="Pathogen Informatics"/>
        </authorList>
    </citation>
    <scope>NUCLEOTIDE SEQUENCE [LARGE SCALE GENOMIC DNA]</scope>
    <source>
        <strain evidence="3 4">2789STDY5834884</strain>
    </source>
</reference>
<evidence type="ECO:0000313" key="4">
    <source>
        <dbReference type="Proteomes" id="UP000095602"/>
    </source>
</evidence>
<feature type="chain" id="PRO_5039515741" description="Bacterial repeat domain-containing protein" evidence="1">
    <location>
        <begin position="24"/>
        <end position="577"/>
    </location>
</feature>
<dbReference type="EMBL" id="CZAJ01000005">
    <property type="protein sequence ID" value="CUO77203.1"/>
    <property type="molecule type" value="Genomic_DNA"/>
</dbReference>
<feature type="signal peptide" evidence="1">
    <location>
        <begin position="1"/>
        <end position="23"/>
    </location>
</feature>
<dbReference type="Proteomes" id="UP000095602">
    <property type="component" value="Unassembled WGS sequence"/>
</dbReference>
<proteinExistence type="predicted"/>
<evidence type="ECO:0000259" key="2">
    <source>
        <dbReference type="Pfam" id="PF18998"/>
    </source>
</evidence>
<evidence type="ECO:0000313" key="3">
    <source>
        <dbReference type="EMBL" id="CUO77203.1"/>
    </source>
</evidence>
<name>A0A174HQG9_9FIRM</name>
<gene>
    <name evidence="3" type="ORF">ERS852497_00754</name>
</gene>
<dbReference type="AlphaFoldDB" id="A0A174HQG9"/>